<dbReference type="InterPro" id="IPR008756">
    <property type="entry name" value="Peptidase_M56"/>
</dbReference>
<accession>A0A086BMC7</accession>
<dbReference type="Proteomes" id="UP000028709">
    <property type="component" value="Unassembled WGS sequence"/>
</dbReference>
<protein>
    <recommendedName>
        <fullName evidence="2">Peptidase M56 domain-containing protein</fullName>
    </recommendedName>
</protein>
<evidence type="ECO:0000313" key="3">
    <source>
        <dbReference type="EMBL" id="KFF30091.1"/>
    </source>
</evidence>
<dbReference type="Gene3D" id="3.30.1150.10">
    <property type="match status" value="1"/>
</dbReference>
<keyword evidence="4" id="KW-1185">Reference proteome</keyword>
<evidence type="ECO:0000313" key="4">
    <source>
        <dbReference type="Proteomes" id="UP000028709"/>
    </source>
</evidence>
<dbReference type="eggNOG" id="COG0810">
    <property type="taxonomic scope" value="Bacteria"/>
</dbReference>
<dbReference type="SUPFAM" id="SSF74653">
    <property type="entry name" value="TolA/TonB C-terminal domain"/>
    <property type="match status" value="1"/>
</dbReference>
<feature type="domain" description="Peptidase M56" evidence="2">
    <location>
        <begin position="7"/>
        <end position="107"/>
    </location>
</feature>
<dbReference type="STRING" id="558152.IQ37_02715"/>
<dbReference type="PANTHER" id="PTHR34978">
    <property type="entry name" value="POSSIBLE SENSOR-TRANSDUCER PROTEIN BLAR"/>
    <property type="match status" value="1"/>
</dbReference>
<sequence length="338" mass="38050">MGENYLSNNEIDPRIFLHEKSHLDEKHTWDLLFIEIVKAFTWFNPALYFYKRAMITNHEFLADEAVINHNFSIRDYQNLIIKEITDNQGLAFTHPFNFNNTKKRFIMMNTKKSKLIGIKKIASIPILITAFGLFVQKTYAYNPTSNPESITTQTKTSNETPLTESLVKTDGQKDITNHQKNISDTIRPTTKSAAKKTTRNKDVLVPPSPIQGSKSENTNTNQNADTPPPPAPSASFVQADFPQGINEFRNRLAKNFNGSIFKGNEGLVRTNVFISINSDGTVQKITANGDNSTFNEEAERTVKTVTQNVKWTPATNNGQPVATVFKIPLTMSFDNGKK</sequence>
<comment type="caution">
    <text evidence="3">The sequence shown here is derived from an EMBL/GenBank/DDBJ whole genome shotgun (WGS) entry which is preliminary data.</text>
</comment>
<dbReference type="InterPro" id="IPR052173">
    <property type="entry name" value="Beta-lactam_resp_regulator"/>
</dbReference>
<evidence type="ECO:0000256" key="1">
    <source>
        <dbReference type="SAM" id="MobiDB-lite"/>
    </source>
</evidence>
<feature type="compositionally biased region" description="Polar residues" evidence="1">
    <location>
        <begin position="144"/>
        <end position="163"/>
    </location>
</feature>
<dbReference type="eggNOG" id="COG4219">
    <property type="taxonomic scope" value="Bacteria"/>
</dbReference>
<dbReference type="AlphaFoldDB" id="A0A086BMC7"/>
<feature type="region of interest" description="Disordered" evidence="1">
    <location>
        <begin position="144"/>
        <end position="234"/>
    </location>
</feature>
<dbReference type="Pfam" id="PF05569">
    <property type="entry name" value="Peptidase_M56"/>
    <property type="match status" value="1"/>
</dbReference>
<feature type="compositionally biased region" description="Polar residues" evidence="1">
    <location>
        <begin position="210"/>
        <end position="225"/>
    </location>
</feature>
<dbReference type="PANTHER" id="PTHR34978:SF3">
    <property type="entry name" value="SLR0241 PROTEIN"/>
    <property type="match status" value="1"/>
</dbReference>
<organism evidence="3 4">
    <name type="scientific">Chryseobacterium piperi</name>
    <dbReference type="NCBI Taxonomy" id="558152"/>
    <lineage>
        <taxon>Bacteria</taxon>
        <taxon>Pseudomonadati</taxon>
        <taxon>Bacteroidota</taxon>
        <taxon>Flavobacteriia</taxon>
        <taxon>Flavobacteriales</taxon>
        <taxon>Weeksellaceae</taxon>
        <taxon>Chryseobacterium group</taxon>
        <taxon>Chryseobacterium</taxon>
    </lineage>
</organism>
<proteinExistence type="predicted"/>
<dbReference type="EMBL" id="JPRJ01000002">
    <property type="protein sequence ID" value="KFF30091.1"/>
    <property type="molecule type" value="Genomic_DNA"/>
</dbReference>
<reference evidence="3 4" key="1">
    <citation type="submission" date="2014-07" db="EMBL/GenBank/DDBJ databases">
        <title>Genome of Chryseobacterium piperi CTM.</title>
        <authorList>
            <person name="Pipes S.E."/>
            <person name="Stropko S.J."/>
            <person name="Newman J.D."/>
        </authorList>
    </citation>
    <scope>NUCLEOTIDE SEQUENCE [LARGE SCALE GENOMIC DNA]</scope>
    <source>
        <strain evidence="3 4">CTM</strain>
    </source>
</reference>
<name>A0A086BMC7_9FLAO</name>
<evidence type="ECO:0000259" key="2">
    <source>
        <dbReference type="Pfam" id="PF05569"/>
    </source>
</evidence>
<feature type="compositionally biased region" description="Polar residues" evidence="1">
    <location>
        <begin position="178"/>
        <end position="192"/>
    </location>
</feature>
<gene>
    <name evidence="3" type="ORF">IQ37_02715</name>
</gene>